<proteinExistence type="predicted"/>
<sequence length="45" mass="4772">MKELLVVIALLVCGLSSCQSVPAERKNHCACQWEGASGLSRGARV</sequence>
<comment type="caution">
    <text evidence="1">The sequence shown here is derived from an EMBL/GenBank/DDBJ whole genome shotgun (WGS) entry which is preliminary data.</text>
</comment>
<reference evidence="1 2" key="1">
    <citation type="submission" date="2020-08" db="EMBL/GenBank/DDBJ databases">
        <title>Genomic Encyclopedia of Type Strains, Phase IV (KMG-V): Genome sequencing to study the core and pangenomes of soil and plant-associated prokaryotes.</title>
        <authorList>
            <person name="Whitman W."/>
        </authorList>
    </citation>
    <scope>NUCLEOTIDE SEQUENCE [LARGE SCALE GENOMIC DNA]</scope>
    <source>
        <strain evidence="1 2">SEMIA 414</strain>
    </source>
</reference>
<dbReference type="Proteomes" id="UP000533724">
    <property type="component" value="Unassembled WGS sequence"/>
</dbReference>
<evidence type="ECO:0000313" key="1">
    <source>
        <dbReference type="EMBL" id="MBB4444132.1"/>
    </source>
</evidence>
<protein>
    <submittedName>
        <fullName evidence="1">Uncharacterized protein</fullName>
    </submittedName>
</protein>
<name>A0A7W6UTK8_9HYPH</name>
<dbReference type="PROSITE" id="PS51257">
    <property type="entry name" value="PROKAR_LIPOPROTEIN"/>
    <property type="match status" value="1"/>
</dbReference>
<organism evidence="1 2">
    <name type="scientific">Rhizobium esperanzae</name>
    <dbReference type="NCBI Taxonomy" id="1967781"/>
    <lineage>
        <taxon>Bacteria</taxon>
        <taxon>Pseudomonadati</taxon>
        <taxon>Pseudomonadota</taxon>
        <taxon>Alphaproteobacteria</taxon>
        <taxon>Hyphomicrobiales</taxon>
        <taxon>Rhizobiaceae</taxon>
        <taxon>Rhizobium/Agrobacterium group</taxon>
        <taxon>Rhizobium</taxon>
    </lineage>
</organism>
<dbReference type="AlphaFoldDB" id="A0A7W6UTK8"/>
<evidence type="ECO:0000313" key="2">
    <source>
        <dbReference type="Proteomes" id="UP000533724"/>
    </source>
</evidence>
<gene>
    <name evidence="1" type="ORF">GGE15_007449</name>
</gene>
<dbReference type="EMBL" id="JACIHI010000040">
    <property type="protein sequence ID" value="MBB4444132.1"/>
    <property type="molecule type" value="Genomic_DNA"/>
</dbReference>
<accession>A0A7W6UTK8</accession>